<feature type="binding site" evidence="10">
    <location>
        <position position="167"/>
    </location>
    <ligand>
        <name>Mn(2+)</name>
        <dbReference type="ChEBI" id="CHEBI:29035"/>
    </ligand>
</feature>
<keyword evidence="8 10" id="KW-0464">Manganese</keyword>
<dbReference type="InterPro" id="IPR042211">
    <property type="entry name" value="CRISPR-assoc_Cas1_N"/>
</dbReference>
<evidence type="ECO:0000256" key="8">
    <source>
        <dbReference type="ARBA" id="ARBA00023211"/>
    </source>
</evidence>
<dbReference type="GO" id="GO:0046872">
    <property type="term" value="F:metal ion binding"/>
    <property type="evidence" value="ECO:0007669"/>
    <property type="project" value="UniProtKB-UniRule"/>
</dbReference>
<dbReference type="PANTHER" id="PTHR34353:SF2">
    <property type="entry name" value="CRISPR-ASSOCIATED ENDONUCLEASE CAS1 1"/>
    <property type="match status" value="1"/>
</dbReference>
<comment type="function">
    <text evidence="10">CRISPR (clustered regularly interspaced short palindromic repeat), is an adaptive immune system that provides protection against mobile genetic elements (viruses, transposable elements and conjugative plasmids). CRISPR clusters contain spacers, sequences complementary to antecedent mobile elements, and target invading nucleic acids. CRISPR clusters are transcribed and processed into CRISPR RNA (crRNA). Acts as a dsDNA endonuclease. Involved in the integration of spacer DNA into the CRISPR cassette.</text>
</comment>
<dbReference type="InterPro" id="IPR050646">
    <property type="entry name" value="Cas1"/>
</dbReference>
<evidence type="ECO:0000256" key="7">
    <source>
        <dbReference type="ARBA" id="ARBA00023125"/>
    </source>
</evidence>
<proteinExistence type="inferred from homology"/>
<dbReference type="NCBIfam" id="TIGR00287">
    <property type="entry name" value="cas1"/>
    <property type="match status" value="1"/>
</dbReference>
<dbReference type="GO" id="GO:0004520">
    <property type="term" value="F:DNA endonuclease activity"/>
    <property type="evidence" value="ECO:0007669"/>
    <property type="project" value="InterPro"/>
</dbReference>
<keyword evidence="2 10" id="KW-0479">Metal-binding</keyword>
<keyword evidence="5 10" id="KW-0460">Magnesium</keyword>
<dbReference type="GO" id="GO:0043571">
    <property type="term" value="P:maintenance of CRISPR repeat elements"/>
    <property type="evidence" value="ECO:0007669"/>
    <property type="project" value="UniProtKB-UniRule"/>
</dbReference>
<comment type="subunit">
    <text evidence="9 10">Homodimer, forms a heterotetramer with a Cas2 homodimer.</text>
</comment>
<name>A0AB39HRL0_9BACI</name>
<dbReference type="EMBL" id="CP162599">
    <property type="protein sequence ID" value="XDK33277.1"/>
    <property type="molecule type" value="Genomic_DNA"/>
</dbReference>
<protein>
    <recommendedName>
        <fullName evidence="10">CRISPR-associated endonuclease Cas1</fullName>
        <ecNumber evidence="10">3.1.-.-</ecNumber>
    </recommendedName>
</protein>
<comment type="similarity">
    <text evidence="10">Belongs to the CRISPR-associated endonuclease Cas1 family.</text>
</comment>
<feature type="binding site" evidence="10">
    <location>
        <position position="250"/>
    </location>
    <ligand>
        <name>Mn(2+)</name>
        <dbReference type="ChEBI" id="CHEBI:29035"/>
    </ligand>
</feature>
<accession>A0AB39HRL0</accession>
<dbReference type="Gene3D" id="1.20.120.920">
    <property type="entry name" value="CRISPR-associated endonuclease Cas1, C-terminal domain"/>
    <property type="match status" value="1"/>
</dbReference>
<dbReference type="InterPro" id="IPR019856">
    <property type="entry name" value="CRISPR-assoc_Cas1_DVULG"/>
</dbReference>
<dbReference type="AlphaFoldDB" id="A0AB39HRL0"/>
<keyword evidence="7 10" id="KW-0238">DNA-binding</keyword>
<keyword evidence="3 10" id="KW-0255">Endonuclease</keyword>
<dbReference type="EC" id="3.1.-.-" evidence="10"/>
<evidence type="ECO:0000256" key="1">
    <source>
        <dbReference type="ARBA" id="ARBA00022722"/>
    </source>
</evidence>
<dbReference type="PANTHER" id="PTHR34353">
    <property type="entry name" value="CRISPR-ASSOCIATED ENDONUCLEASE CAS1 1"/>
    <property type="match status" value="1"/>
</dbReference>
<gene>
    <name evidence="11" type="primary">cas1c</name>
    <name evidence="10" type="synonym">cas1</name>
    <name evidence="11" type="ORF">AB4Y30_02595</name>
</gene>
<evidence type="ECO:0000256" key="6">
    <source>
        <dbReference type="ARBA" id="ARBA00023118"/>
    </source>
</evidence>
<reference evidence="11" key="1">
    <citation type="submission" date="2024-07" db="EMBL/GenBank/DDBJ databases">
        <title>Halotolerant mesophilic bacterium Ornithinibacillus sp. 4-3, sp. nov., isolated from soil.</title>
        <authorList>
            <person name="Sidarenka A.V."/>
            <person name="Guliayeva D.E."/>
            <person name="Leanovich S.I."/>
            <person name="Hileuskaya K.S."/>
            <person name="Akhremchuk A.E."/>
            <person name="Sikolenko M.A."/>
            <person name="Valentovich L.N."/>
        </authorList>
    </citation>
    <scope>NUCLEOTIDE SEQUENCE</scope>
    <source>
        <strain evidence="11">4-3</strain>
    </source>
</reference>
<dbReference type="InterPro" id="IPR002729">
    <property type="entry name" value="CRISPR-assoc_Cas1"/>
</dbReference>
<evidence type="ECO:0000256" key="2">
    <source>
        <dbReference type="ARBA" id="ARBA00022723"/>
    </source>
</evidence>
<keyword evidence="4 10" id="KW-0378">Hydrolase</keyword>
<evidence type="ECO:0000256" key="5">
    <source>
        <dbReference type="ARBA" id="ARBA00022842"/>
    </source>
</evidence>
<evidence type="ECO:0000313" key="11">
    <source>
        <dbReference type="EMBL" id="XDK33277.1"/>
    </source>
</evidence>
<sequence length="344" mass="39697">MKKLLNVLYVTIPNSYLALKGENINVLQEGNSIGRVPLHNLEGICAFGYQGVSPALMEKCVNDGIGLVFFTKQGRFQAKVSGPVNGNVTLRKTQYRYSDDEDKSLEIAKMMILGKVYNARKNMERLKRDHALRINYDNIGSTIERLKVLEQDVLYHTNDLESLRGFEGQAATIYFSQWNEWILNQKEAFFYRERTRRPPLDPLNALLSFAYTLLTRECASALEGVGLDSYVGFLHRDRPGRVSLALDLMEELRPVLADRFVIKLINQKQIKKNDFHVQENSAVILKEDALKKFIKYWQEEKEKTVQHPFLKLKVKKGLLPHVQSLLLARFLRGDLDTYPPYLMR</sequence>
<keyword evidence="1 10" id="KW-0540">Nuclease</keyword>
<comment type="cofactor">
    <cofactor evidence="10">
        <name>Mg(2+)</name>
        <dbReference type="ChEBI" id="CHEBI:18420"/>
    </cofactor>
    <cofactor evidence="10">
        <name>Mn(2+)</name>
        <dbReference type="ChEBI" id="CHEBI:29035"/>
    </cofactor>
</comment>
<evidence type="ECO:0000256" key="3">
    <source>
        <dbReference type="ARBA" id="ARBA00022759"/>
    </source>
</evidence>
<dbReference type="HAMAP" id="MF_01470">
    <property type="entry name" value="Cas1"/>
    <property type="match status" value="1"/>
</dbReference>
<evidence type="ECO:0000256" key="4">
    <source>
        <dbReference type="ARBA" id="ARBA00022801"/>
    </source>
</evidence>
<keyword evidence="6 10" id="KW-0051">Antiviral defense</keyword>
<organism evidence="11">
    <name type="scientific">Ornithinibacillus sp. 4-3</name>
    <dbReference type="NCBI Taxonomy" id="3231488"/>
    <lineage>
        <taxon>Bacteria</taxon>
        <taxon>Bacillati</taxon>
        <taxon>Bacillota</taxon>
        <taxon>Bacilli</taxon>
        <taxon>Bacillales</taxon>
        <taxon>Bacillaceae</taxon>
        <taxon>Ornithinibacillus</taxon>
    </lineage>
</organism>
<dbReference type="InterPro" id="IPR042206">
    <property type="entry name" value="CRISPR-assoc_Cas1_C"/>
</dbReference>
<dbReference type="Gene3D" id="3.100.10.20">
    <property type="entry name" value="CRISPR-associated endonuclease Cas1, N-terminal domain"/>
    <property type="match status" value="1"/>
</dbReference>
<dbReference type="GO" id="GO:0016787">
    <property type="term" value="F:hydrolase activity"/>
    <property type="evidence" value="ECO:0007669"/>
    <property type="project" value="UniProtKB-KW"/>
</dbReference>
<dbReference type="GO" id="GO:0051607">
    <property type="term" value="P:defense response to virus"/>
    <property type="evidence" value="ECO:0007669"/>
    <property type="project" value="UniProtKB-UniRule"/>
</dbReference>
<dbReference type="GO" id="GO:0003677">
    <property type="term" value="F:DNA binding"/>
    <property type="evidence" value="ECO:0007669"/>
    <property type="project" value="UniProtKB-KW"/>
</dbReference>
<dbReference type="NCBIfam" id="TIGR03640">
    <property type="entry name" value="cas1_DVULG"/>
    <property type="match status" value="1"/>
</dbReference>
<dbReference type="RefSeq" id="WP_368653959.1">
    <property type="nucleotide sequence ID" value="NZ_CP162599.1"/>
</dbReference>
<dbReference type="Pfam" id="PF01867">
    <property type="entry name" value="Cas_Cas1"/>
    <property type="match status" value="1"/>
</dbReference>
<evidence type="ECO:0000256" key="10">
    <source>
        <dbReference type="HAMAP-Rule" id="MF_01470"/>
    </source>
</evidence>
<evidence type="ECO:0000256" key="9">
    <source>
        <dbReference type="ARBA" id="ARBA00038592"/>
    </source>
</evidence>
<feature type="binding site" evidence="10">
    <location>
        <position position="235"/>
    </location>
    <ligand>
        <name>Mn(2+)</name>
        <dbReference type="ChEBI" id="CHEBI:29035"/>
    </ligand>
</feature>